<reference evidence="5 6" key="1">
    <citation type="journal article" date="2016" name="Nat. Commun.">
        <title>Ectomycorrhizal ecology is imprinted in the genome of the dominant symbiotic fungus Cenococcum geophilum.</title>
        <authorList>
            <consortium name="DOE Joint Genome Institute"/>
            <person name="Peter M."/>
            <person name="Kohler A."/>
            <person name="Ohm R.A."/>
            <person name="Kuo A."/>
            <person name="Krutzmann J."/>
            <person name="Morin E."/>
            <person name="Arend M."/>
            <person name="Barry K.W."/>
            <person name="Binder M."/>
            <person name="Choi C."/>
            <person name="Clum A."/>
            <person name="Copeland A."/>
            <person name="Grisel N."/>
            <person name="Haridas S."/>
            <person name="Kipfer T."/>
            <person name="LaButti K."/>
            <person name="Lindquist E."/>
            <person name="Lipzen A."/>
            <person name="Maire R."/>
            <person name="Meier B."/>
            <person name="Mihaltcheva S."/>
            <person name="Molinier V."/>
            <person name="Murat C."/>
            <person name="Poggeler S."/>
            <person name="Quandt C.A."/>
            <person name="Sperisen C."/>
            <person name="Tritt A."/>
            <person name="Tisserant E."/>
            <person name="Crous P.W."/>
            <person name="Henrissat B."/>
            <person name="Nehls U."/>
            <person name="Egli S."/>
            <person name="Spatafora J.W."/>
            <person name="Grigoriev I.V."/>
            <person name="Martin F.M."/>
        </authorList>
    </citation>
    <scope>NUCLEOTIDE SEQUENCE [LARGE SCALE GENOMIC DNA]</scope>
    <source>
        <strain evidence="5 6">CBS 207.34</strain>
    </source>
</reference>
<dbReference type="InterPro" id="IPR013154">
    <property type="entry name" value="ADH-like_N"/>
</dbReference>
<dbReference type="Proteomes" id="UP000250140">
    <property type="component" value="Unassembled WGS sequence"/>
</dbReference>
<dbReference type="SUPFAM" id="SSF50129">
    <property type="entry name" value="GroES-like"/>
    <property type="match status" value="1"/>
</dbReference>
<gene>
    <name evidence="5" type="ORF">AOQ84DRAFT_398899</name>
</gene>
<evidence type="ECO:0000256" key="3">
    <source>
        <dbReference type="ARBA" id="ARBA00022833"/>
    </source>
</evidence>
<dbReference type="EMBL" id="KV750017">
    <property type="protein sequence ID" value="OCL06640.1"/>
    <property type="molecule type" value="Genomic_DNA"/>
</dbReference>
<sequence>MGLHISGCLPVITAPRDAIGRITHRIICGSDLHMYAGELNAAMEKGDIMGYEAIGSIEEIRSRVKYWNAGNRVIILPYSLCDRTNPSKMMVNMYGNRLAGIFDYSHLTGGYPGDLAEYRRVLNADLTCVNAPKNVTPEKLRPVGLLIQHLAKLRDEQRLAIAKTFGMIPIDVPLQRGPAEYILVIESHGLDRGIEASDFRNTNSIERKVMRKARLEGGSLDTVSADIKATREFENVAFGEFFNTSGFPIGMMMEKLVTVCGGPLMAQMNLFENIAKNYDVFFRHEIPRGLKPCLVTAYNRSSL</sequence>
<accession>A0A8E2EXC9</accession>
<dbReference type="InterPro" id="IPR011032">
    <property type="entry name" value="GroES-like_sf"/>
</dbReference>
<dbReference type="PANTHER" id="PTHR42813:SF1">
    <property type="entry name" value="DEHYDROGENASE, PUTATIVE (AFU_ORTHOLOGUE AFUA_5G03930)-RELATED"/>
    <property type="match status" value="1"/>
</dbReference>
<evidence type="ECO:0000313" key="5">
    <source>
        <dbReference type="EMBL" id="OCL06640.1"/>
    </source>
</evidence>
<feature type="domain" description="Alcohol dehydrogenase-like N-terminal" evidence="4">
    <location>
        <begin position="21"/>
        <end position="125"/>
    </location>
</feature>
<evidence type="ECO:0000256" key="2">
    <source>
        <dbReference type="ARBA" id="ARBA00022723"/>
    </source>
</evidence>
<dbReference type="PANTHER" id="PTHR42813">
    <property type="entry name" value="ZINC-TYPE ALCOHOL DEHYDROGENASE-LIKE"/>
    <property type="match status" value="1"/>
</dbReference>
<evidence type="ECO:0000313" key="6">
    <source>
        <dbReference type="Proteomes" id="UP000250140"/>
    </source>
</evidence>
<dbReference type="GO" id="GO:0046872">
    <property type="term" value="F:metal ion binding"/>
    <property type="evidence" value="ECO:0007669"/>
    <property type="project" value="UniProtKB-KW"/>
</dbReference>
<name>A0A8E2EXC9_9PEZI</name>
<proteinExistence type="predicted"/>
<organism evidence="5 6">
    <name type="scientific">Glonium stellatum</name>
    <dbReference type="NCBI Taxonomy" id="574774"/>
    <lineage>
        <taxon>Eukaryota</taxon>
        <taxon>Fungi</taxon>
        <taxon>Dikarya</taxon>
        <taxon>Ascomycota</taxon>
        <taxon>Pezizomycotina</taxon>
        <taxon>Dothideomycetes</taxon>
        <taxon>Pleosporomycetidae</taxon>
        <taxon>Gloniales</taxon>
        <taxon>Gloniaceae</taxon>
        <taxon>Glonium</taxon>
    </lineage>
</organism>
<dbReference type="AlphaFoldDB" id="A0A8E2EXC9"/>
<dbReference type="Pfam" id="PF08240">
    <property type="entry name" value="ADH_N"/>
    <property type="match status" value="1"/>
</dbReference>
<keyword evidence="2" id="KW-0479">Metal-binding</keyword>
<evidence type="ECO:0000259" key="4">
    <source>
        <dbReference type="Pfam" id="PF08240"/>
    </source>
</evidence>
<protein>
    <submittedName>
        <fullName evidence="5">GroES-like protein</fullName>
    </submittedName>
</protein>
<evidence type="ECO:0000256" key="1">
    <source>
        <dbReference type="ARBA" id="ARBA00001947"/>
    </source>
</evidence>
<dbReference type="Gene3D" id="3.90.180.10">
    <property type="entry name" value="Medium-chain alcohol dehydrogenases, catalytic domain"/>
    <property type="match status" value="1"/>
</dbReference>
<comment type="cofactor">
    <cofactor evidence="1">
        <name>Zn(2+)</name>
        <dbReference type="ChEBI" id="CHEBI:29105"/>
    </cofactor>
</comment>
<keyword evidence="6" id="KW-1185">Reference proteome</keyword>
<keyword evidence="3" id="KW-0862">Zinc</keyword>
<dbReference type="OrthoDB" id="256333at2759"/>